<feature type="non-terminal residue" evidence="1">
    <location>
        <position position="1"/>
    </location>
</feature>
<dbReference type="InterPro" id="IPR011990">
    <property type="entry name" value="TPR-like_helical_dom_sf"/>
</dbReference>
<dbReference type="SUPFAM" id="SSF48452">
    <property type="entry name" value="TPR-like"/>
    <property type="match status" value="1"/>
</dbReference>
<feature type="non-terminal residue" evidence="1">
    <location>
        <position position="587"/>
    </location>
</feature>
<dbReference type="EMBL" id="UINC01040920">
    <property type="protein sequence ID" value="SVB41466.1"/>
    <property type="molecule type" value="Genomic_DNA"/>
</dbReference>
<organism evidence="1">
    <name type="scientific">marine metagenome</name>
    <dbReference type="NCBI Taxonomy" id="408172"/>
    <lineage>
        <taxon>unclassified sequences</taxon>
        <taxon>metagenomes</taxon>
        <taxon>ecological metagenomes</taxon>
    </lineage>
</organism>
<dbReference type="InterPro" id="IPR019734">
    <property type="entry name" value="TPR_rpt"/>
</dbReference>
<dbReference type="Gene3D" id="1.25.40.10">
    <property type="entry name" value="Tetratricopeptide repeat domain"/>
    <property type="match status" value="1"/>
</dbReference>
<gene>
    <name evidence="1" type="ORF">METZ01_LOCUS194320</name>
</gene>
<sequence length="587" mass="66570">ENISNHVFCLTDDDTLLTINMTNGNISKRLAIDGHNYNLHYDNSQNAMVLNNSEFLIGVDPINGDQLWKIKDNGVEKVGLVGNSVLAAKTKLEDNRLLINNYNRDNGNLIWSENIDISASLGYLPAIGAMCGSPDCAFCGDFNLYLEQYSDTSMLLVIPNEIIKIGAIQGGDRAVLQKDVRLQIARTYEQSGDLERAIEEYTDLLTQDQMNKNAYFELASIHKKKNKPDDAAKSLISYYDLILPESSEGAITIQKLKDMNILRWKKNISIDRFDVANIVVDNEKVFLFIGNNIEAHSIHTSALIWQGLFGDKNTSVETANVLNEKHIFFIQKNVPDATMFYLRDVLSNRHIDFVAFEKASKYSLAAVNKRTSIISWDIPLEIPGESVIDWMGVFSNKIFIQSRLPNKMFISAYNITGGELIWKTSRDISSVYTSYDLSPAFYNDILLLPLATSIEYINANNGIVEDRYSDDDIDHIYFFNQNSIQNNTMNLVIEDVIDYEYVEIDLDKNILLSNGLLDLDNPGQGMWINNIFIDLSTSGSVSVYKFYPGKDNEADLVWQKNYNTPLELIDSDEQKIYLLDMKNEQIL</sequence>
<name>A0A382DSJ0_9ZZZZ</name>
<accession>A0A382DSJ0</accession>
<dbReference type="PROSITE" id="PS50005">
    <property type="entry name" value="TPR"/>
    <property type="match status" value="1"/>
</dbReference>
<protein>
    <submittedName>
        <fullName evidence="1">Uncharacterized protein</fullName>
    </submittedName>
</protein>
<evidence type="ECO:0000313" key="1">
    <source>
        <dbReference type="EMBL" id="SVB41466.1"/>
    </source>
</evidence>
<reference evidence="1" key="1">
    <citation type="submission" date="2018-05" db="EMBL/GenBank/DDBJ databases">
        <authorList>
            <person name="Lanie J.A."/>
            <person name="Ng W.-L."/>
            <person name="Kazmierczak K.M."/>
            <person name="Andrzejewski T.M."/>
            <person name="Davidsen T.M."/>
            <person name="Wayne K.J."/>
            <person name="Tettelin H."/>
            <person name="Glass J.I."/>
            <person name="Rusch D."/>
            <person name="Podicherti R."/>
            <person name="Tsui H.-C.T."/>
            <person name="Winkler M.E."/>
        </authorList>
    </citation>
    <scope>NUCLEOTIDE SEQUENCE</scope>
</reference>
<dbReference type="AlphaFoldDB" id="A0A382DSJ0"/>
<proteinExistence type="predicted"/>